<dbReference type="EMBL" id="CP014782">
    <property type="protein sequence ID" value="AQS37755.1"/>
    <property type="molecule type" value="Genomic_DNA"/>
</dbReference>
<evidence type="ECO:0000256" key="1">
    <source>
        <dbReference type="ARBA" id="ARBA00005367"/>
    </source>
</evidence>
<evidence type="ECO:0000313" key="2">
    <source>
        <dbReference type="EMBL" id="AQS37755.1"/>
    </source>
</evidence>
<dbReference type="InterPro" id="IPR008249">
    <property type="entry name" value="UPF0231"/>
</dbReference>
<dbReference type="RefSeq" id="WP_077752887.1">
    <property type="nucleotide sequence ID" value="NZ_CP014782.1"/>
</dbReference>
<protein>
    <submittedName>
        <fullName evidence="2">Uncharacterized protein</fullName>
    </submittedName>
</protein>
<gene>
    <name evidence="2" type="ORF">Sps_02603</name>
</gene>
<dbReference type="Proteomes" id="UP000189545">
    <property type="component" value="Chromosome"/>
</dbReference>
<organism evidence="2 3">
    <name type="scientific">Shewanella psychrophila</name>
    <dbReference type="NCBI Taxonomy" id="225848"/>
    <lineage>
        <taxon>Bacteria</taxon>
        <taxon>Pseudomonadati</taxon>
        <taxon>Pseudomonadota</taxon>
        <taxon>Gammaproteobacteria</taxon>
        <taxon>Alteromonadales</taxon>
        <taxon>Shewanellaceae</taxon>
        <taxon>Shewanella</taxon>
    </lineage>
</organism>
<dbReference type="Pfam" id="PF06062">
    <property type="entry name" value="UPF0231"/>
    <property type="match status" value="1"/>
</dbReference>
<dbReference type="OrthoDB" id="5739292at2"/>
<comment type="similarity">
    <text evidence="1">Belongs to the UPF0231 family.</text>
</comment>
<keyword evidence="3" id="KW-1185">Reference proteome</keyword>
<evidence type="ECO:0000313" key="3">
    <source>
        <dbReference type="Proteomes" id="UP000189545"/>
    </source>
</evidence>
<dbReference type="KEGG" id="spsw:Sps_02603"/>
<sequence length="124" mass="14417">MEYEFRRNTMTGTVIANFSMDHEVLGFWFAEELGECKDKFNDLSQVIEQLQVGSLIERRWLGKALSLELDSEQVRVFANELEDGLDHEFEEGMSLYNGESEAFCGLEDFQSALVSWREFLDESR</sequence>
<dbReference type="AlphaFoldDB" id="A0A1S6HQE4"/>
<proteinExistence type="inferred from homology"/>
<reference evidence="2 3" key="1">
    <citation type="submission" date="2016-03" db="EMBL/GenBank/DDBJ databases">
        <title>Complete genome sequence of Shewanella psychrophila WP2, a deep sea bacterium isolated from west Pacific sediment.</title>
        <authorList>
            <person name="Xu G."/>
            <person name="Jian H."/>
        </authorList>
    </citation>
    <scope>NUCLEOTIDE SEQUENCE [LARGE SCALE GENOMIC DNA]</scope>
    <source>
        <strain evidence="2 3">WP2</strain>
    </source>
</reference>
<dbReference type="STRING" id="225848.Sps_02603"/>
<name>A0A1S6HQE4_9GAMM</name>
<accession>A0A1S6HQE4</accession>
<dbReference type="PIRSF" id="PIRSF006287">
    <property type="entry name" value="UCP006287"/>
    <property type="match status" value="1"/>
</dbReference>